<reference evidence="3" key="1">
    <citation type="journal article" date="2013" name="Genome Announc.">
        <title>Draft Genome Sequence of D-Branched-Chain Amino Acid Producer Lactobacillus otakiensis JCM 15040T, Isolated from a Traditional Japanese Pickle.</title>
        <authorList>
            <person name="Doi K."/>
            <person name="Mori K."/>
            <person name="Mutaguchi Y."/>
            <person name="Tashiro K."/>
            <person name="Fujino Y."/>
            <person name="Ohmori T."/>
            <person name="Kuhara S."/>
            <person name="Ohshima T."/>
        </authorList>
    </citation>
    <scope>NUCLEOTIDE SEQUENCE [LARGE SCALE GENOMIC DNA]</scope>
    <source>
        <strain evidence="3">JCM 15040</strain>
    </source>
</reference>
<dbReference type="Gene3D" id="1.40.20.10">
    <property type="entry name" value="CHAD domain"/>
    <property type="match status" value="1"/>
</dbReference>
<dbReference type="PANTHER" id="PTHR39339">
    <property type="entry name" value="SLR1444 PROTEIN"/>
    <property type="match status" value="1"/>
</dbReference>
<dbReference type="PANTHER" id="PTHR39339:SF1">
    <property type="entry name" value="CHAD DOMAIN-CONTAINING PROTEIN"/>
    <property type="match status" value="1"/>
</dbReference>
<dbReference type="eggNOG" id="COG5607">
    <property type="taxonomic scope" value="Bacteria"/>
</dbReference>
<dbReference type="InterPro" id="IPR038186">
    <property type="entry name" value="CHAD_dom_sf"/>
</dbReference>
<dbReference type="PROSITE" id="PS51708">
    <property type="entry name" value="CHAD"/>
    <property type="match status" value="1"/>
</dbReference>
<accession>S4NN32</accession>
<gene>
    <name evidence="2" type="ORF">LOT_1789</name>
</gene>
<name>S4NN32_9LACO</name>
<dbReference type="Pfam" id="PF05235">
    <property type="entry name" value="CHAD"/>
    <property type="match status" value="1"/>
</dbReference>
<dbReference type="InterPro" id="IPR007899">
    <property type="entry name" value="CHAD_dom"/>
</dbReference>
<comment type="caution">
    <text evidence="2">The sequence shown here is derived from an EMBL/GenBank/DDBJ whole genome shotgun (WGS) entry which is preliminary data.</text>
</comment>
<dbReference type="Proteomes" id="UP000016361">
    <property type="component" value="Unassembled WGS sequence"/>
</dbReference>
<evidence type="ECO:0000313" key="2">
    <source>
        <dbReference type="EMBL" id="GAD17251.1"/>
    </source>
</evidence>
<dbReference type="SMART" id="SM00880">
    <property type="entry name" value="CHAD"/>
    <property type="match status" value="1"/>
</dbReference>
<proteinExistence type="predicted"/>
<protein>
    <submittedName>
        <fullName evidence="2">CHAD domain-containing protein</fullName>
    </submittedName>
</protein>
<feature type="domain" description="CHAD" evidence="1">
    <location>
        <begin position="1"/>
        <end position="258"/>
    </location>
</feature>
<sequence>MTTIQSILKRRYQAILVENTRYLNNPYDPERAHDLRVMIRTLRGLIKFLKRRIDPAVYTDIDTNLSQAAILFGDLRELDVLIEQAGLYAYDHPDKDADYFHLFSVLRQNRRDEMRQTLNDQAQEKFQNELKQVDKQLTKLKFTQSTGWHQYIVKELNRRNHKLVKIYEELNFKDYPEVHHVRKRSKTLRYASTYFGDFAPNKANKSAKLAKDIQDDTGTITDAHVNYMRLRQLADKMTKDADKQLLLKIADEQLKKFE</sequence>
<dbReference type="GeneID" id="301047361"/>
<dbReference type="RefSeq" id="WP_020281691.1">
    <property type="nucleotide sequence ID" value="NZ_AZED01000008.1"/>
</dbReference>
<keyword evidence="3" id="KW-1185">Reference proteome</keyword>
<dbReference type="STRING" id="1423780.FD05_GL000063"/>
<evidence type="ECO:0000259" key="1">
    <source>
        <dbReference type="PROSITE" id="PS51708"/>
    </source>
</evidence>
<dbReference type="EMBL" id="BASH01000006">
    <property type="protein sequence ID" value="GAD17251.1"/>
    <property type="molecule type" value="Genomic_DNA"/>
</dbReference>
<dbReference type="AlphaFoldDB" id="S4NN32"/>
<organism evidence="2 3">
    <name type="scientific">Lentilactobacillus otakiensis DSM 19908 = JCM 15040</name>
    <dbReference type="NCBI Taxonomy" id="1423780"/>
    <lineage>
        <taxon>Bacteria</taxon>
        <taxon>Bacillati</taxon>
        <taxon>Bacillota</taxon>
        <taxon>Bacilli</taxon>
        <taxon>Lactobacillales</taxon>
        <taxon>Lactobacillaceae</taxon>
        <taxon>Lentilactobacillus</taxon>
    </lineage>
</organism>
<dbReference type="OrthoDB" id="2388260at2"/>
<evidence type="ECO:0000313" key="3">
    <source>
        <dbReference type="Proteomes" id="UP000016361"/>
    </source>
</evidence>